<dbReference type="GO" id="GO:0005886">
    <property type="term" value="C:plasma membrane"/>
    <property type="evidence" value="ECO:0007669"/>
    <property type="project" value="TreeGrafter"/>
</dbReference>
<dbReference type="InterPro" id="IPR001482">
    <property type="entry name" value="T2SS/T4SS_dom"/>
</dbReference>
<feature type="domain" description="AAA+ ATPase" evidence="4">
    <location>
        <begin position="138"/>
        <end position="268"/>
    </location>
</feature>
<organism evidence="5 6">
    <name type="scientific">Pedosphaera parvula (strain Ellin514)</name>
    <dbReference type="NCBI Taxonomy" id="320771"/>
    <lineage>
        <taxon>Bacteria</taxon>
        <taxon>Pseudomonadati</taxon>
        <taxon>Verrucomicrobiota</taxon>
        <taxon>Pedosphaerae</taxon>
        <taxon>Pedosphaerales</taxon>
        <taxon>Pedosphaeraceae</taxon>
        <taxon>Pedosphaera</taxon>
    </lineage>
</organism>
<proteinExistence type="inferred from homology"/>
<dbReference type="PANTHER" id="PTHR30258">
    <property type="entry name" value="TYPE II SECRETION SYSTEM PROTEIN GSPE-RELATED"/>
    <property type="match status" value="1"/>
</dbReference>
<dbReference type="AlphaFoldDB" id="B9XSX3"/>
<evidence type="ECO:0000256" key="1">
    <source>
        <dbReference type="ARBA" id="ARBA00006611"/>
    </source>
</evidence>
<comment type="similarity">
    <text evidence="1">Belongs to the GSP E family.</text>
</comment>
<dbReference type="CDD" id="cd01129">
    <property type="entry name" value="PulE-GspE-like"/>
    <property type="match status" value="1"/>
</dbReference>
<dbReference type="InterPro" id="IPR027417">
    <property type="entry name" value="P-loop_NTPase"/>
</dbReference>
<gene>
    <name evidence="5" type="ORF">Cflav_PD0092</name>
</gene>
<dbReference type="Proteomes" id="UP000003688">
    <property type="component" value="Unassembled WGS sequence"/>
</dbReference>
<dbReference type="STRING" id="320771.Cflav_PD0092"/>
<dbReference type="InterPro" id="IPR003593">
    <property type="entry name" value="AAA+_ATPase"/>
</dbReference>
<evidence type="ECO:0000256" key="2">
    <source>
        <dbReference type="ARBA" id="ARBA00022741"/>
    </source>
</evidence>
<keyword evidence="6" id="KW-1185">Reference proteome</keyword>
<sequence>MSGKGAPEVLEELVHHAEQASASDIHLQMTGKIAQITFRLDGVMTPGMELPEELAERVFGRIKFLARLKTYQESLPQDGRIDKSALNSENDIRVATYPTVTGEKIVLRLFNSSAAKRLHELELPDEACSELKQFLQQNAGLLLLTGPAGSGKTTTIYACLKHLAEMGGRHVITVEDPAEQIIPGIMQTEVNEARDLTFSTAARHLLRQDPQVLVIGEIRDAETANIAVRAALTGHLVITTLHAGSCKGVFERLQILCADHSAVASAVEVVFNQRLIRRLCQDCKGAGCPGCLQTGYRGRVPLVEWLRMDEKLRASVRRQELQDIRARQPLEQGARELLGRGITNEAEYRRILGI</sequence>
<dbReference type="Pfam" id="PF00437">
    <property type="entry name" value="T2SSE"/>
    <property type="match status" value="1"/>
</dbReference>
<keyword evidence="2" id="KW-0547">Nucleotide-binding</keyword>
<evidence type="ECO:0000313" key="6">
    <source>
        <dbReference type="Proteomes" id="UP000003688"/>
    </source>
</evidence>
<reference evidence="5 6" key="1">
    <citation type="journal article" date="2011" name="J. Bacteriol.">
        <title>Genome sequence of 'Pedosphaera parvula' Ellin514, an aerobic Verrucomicrobial isolate from pasture soil.</title>
        <authorList>
            <person name="Kant R."/>
            <person name="van Passel M.W."/>
            <person name="Sangwan P."/>
            <person name="Palva A."/>
            <person name="Lucas S."/>
            <person name="Copeland A."/>
            <person name="Lapidus A."/>
            <person name="Glavina Del Rio T."/>
            <person name="Dalin E."/>
            <person name="Tice H."/>
            <person name="Bruce D."/>
            <person name="Goodwin L."/>
            <person name="Pitluck S."/>
            <person name="Chertkov O."/>
            <person name="Larimer F.W."/>
            <person name="Land M.L."/>
            <person name="Hauser L."/>
            <person name="Brettin T.S."/>
            <person name="Detter J.C."/>
            <person name="Han S."/>
            <person name="de Vos W.M."/>
            <person name="Janssen P.H."/>
            <person name="Smidt H."/>
        </authorList>
    </citation>
    <scope>NUCLEOTIDE SEQUENCE [LARGE SCALE GENOMIC DNA]</scope>
    <source>
        <strain evidence="5 6">Ellin514</strain>
    </source>
</reference>
<dbReference type="EMBL" id="ABOX02000089">
    <property type="protein sequence ID" value="EEF57057.1"/>
    <property type="molecule type" value="Genomic_DNA"/>
</dbReference>
<dbReference type="PANTHER" id="PTHR30258:SF2">
    <property type="entry name" value="COMG OPERON PROTEIN 1"/>
    <property type="match status" value="1"/>
</dbReference>
<evidence type="ECO:0000259" key="4">
    <source>
        <dbReference type="SMART" id="SM00382"/>
    </source>
</evidence>
<dbReference type="SMART" id="SM00382">
    <property type="entry name" value="AAA"/>
    <property type="match status" value="1"/>
</dbReference>
<keyword evidence="3" id="KW-0067">ATP-binding</keyword>
<comment type="caution">
    <text evidence="5">The sequence shown here is derived from an EMBL/GenBank/DDBJ whole genome shotgun (WGS) entry which is preliminary data.</text>
</comment>
<dbReference type="Gene3D" id="3.40.50.300">
    <property type="entry name" value="P-loop containing nucleotide triphosphate hydrolases"/>
    <property type="match status" value="1"/>
</dbReference>
<dbReference type="Gene3D" id="3.30.450.90">
    <property type="match status" value="1"/>
</dbReference>
<dbReference type="GO" id="GO:0005524">
    <property type="term" value="F:ATP binding"/>
    <property type="evidence" value="ECO:0007669"/>
    <property type="project" value="UniProtKB-KW"/>
</dbReference>
<protein>
    <submittedName>
        <fullName evidence="5">Type II secretion system protein E</fullName>
    </submittedName>
</protein>
<name>B9XSX3_PEDPL</name>
<accession>B9XSX3</accession>
<dbReference type="SUPFAM" id="SSF52540">
    <property type="entry name" value="P-loop containing nucleoside triphosphate hydrolases"/>
    <property type="match status" value="1"/>
</dbReference>
<evidence type="ECO:0000256" key="3">
    <source>
        <dbReference type="ARBA" id="ARBA00022840"/>
    </source>
</evidence>
<evidence type="ECO:0000313" key="5">
    <source>
        <dbReference type="EMBL" id="EEF57057.1"/>
    </source>
</evidence>
<dbReference type="GO" id="GO:0016887">
    <property type="term" value="F:ATP hydrolysis activity"/>
    <property type="evidence" value="ECO:0007669"/>
    <property type="project" value="TreeGrafter"/>
</dbReference>